<evidence type="ECO:0000313" key="3">
    <source>
        <dbReference type="EMBL" id="MBK9719167.1"/>
    </source>
</evidence>
<dbReference type="EMBL" id="JADKFW010000016">
    <property type="protein sequence ID" value="MBK9719167.1"/>
    <property type="molecule type" value="Genomic_DNA"/>
</dbReference>
<evidence type="ECO:0000256" key="2">
    <source>
        <dbReference type="SAM" id="Phobius"/>
    </source>
</evidence>
<accession>A0A9D7SCK6</accession>
<dbReference type="PANTHER" id="PTHR43737:SF1">
    <property type="entry name" value="DUF1501 DOMAIN-CONTAINING PROTEIN"/>
    <property type="match status" value="1"/>
</dbReference>
<dbReference type="PROSITE" id="PS51318">
    <property type="entry name" value="TAT"/>
    <property type="match status" value="1"/>
</dbReference>
<keyword evidence="2" id="KW-0812">Transmembrane</keyword>
<reference evidence="3 4" key="1">
    <citation type="submission" date="2020-10" db="EMBL/GenBank/DDBJ databases">
        <title>Connecting structure to function with the recovery of over 1000 high-quality activated sludge metagenome-assembled genomes encoding full-length rRNA genes using long-read sequencing.</title>
        <authorList>
            <person name="Singleton C.M."/>
            <person name="Petriglieri F."/>
            <person name="Kristensen J.M."/>
            <person name="Kirkegaard R.H."/>
            <person name="Michaelsen T.Y."/>
            <person name="Andersen M.H."/>
            <person name="Karst S.M."/>
            <person name="Dueholm M.S."/>
            <person name="Nielsen P.H."/>
            <person name="Albertsen M."/>
        </authorList>
    </citation>
    <scope>NUCLEOTIDE SEQUENCE [LARGE SCALE GENOMIC DNA]</scope>
    <source>
        <strain evidence="3">Ribe_18-Q3-R11-54_BAT3C.373</strain>
    </source>
</reference>
<dbReference type="Pfam" id="PF07394">
    <property type="entry name" value="DUF1501"/>
    <property type="match status" value="1"/>
</dbReference>
<feature type="transmembrane region" description="Helical" evidence="2">
    <location>
        <begin position="33"/>
        <end position="52"/>
    </location>
</feature>
<name>A0A9D7SCK6_9BACT</name>
<dbReference type="PANTHER" id="PTHR43737">
    <property type="entry name" value="BLL7424 PROTEIN"/>
    <property type="match status" value="1"/>
</dbReference>
<dbReference type="InterPro" id="IPR010869">
    <property type="entry name" value="DUF1501"/>
</dbReference>
<organism evidence="3 4">
    <name type="scientific">Candidatus Defluviibacterium haderslevense</name>
    <dbReference type="NCBI Taxonomy" id="2981993"/>
    <lineage>
        <taxon>Bacteria</taxon>
        <taxon>Pseudomonadati</taxon>
        <taxon>Bacteroidota</taxon>
        <taxon>Saprospiria</taxon>
        <taxon>Saprospirales</taxon>
        <taxon>Saprospiraceae</taxon>
        <taxon>Candidatus Defluviibacterium</taxon>
    </lineage>
</organism>
<evidence type="ECO:0000256" key="1">
    <source>
        <dbReference type="SAM" id="MobiDB-lite"/>
    </source>
</evidence>
<keyword evidence="2" id="KW-0472">Membrane</keyword>
<dbReference type="InterPro" id="IPR006311">
    <property type="entry name" value="TAT_signal"/>
</dbReference>
<protein>
    <submittedName>
        <fullName evidence="3">DUF1501 domain-containing protein</fullName>
    </submittedName>
</protein>
<dbReference type="Proteomes" id="UP000808349">
    <property type="component" value="Unassembled WGS sequence"/>
</dbReference>
<sequence>MSQDKIKNKEGQYQSSLGDRHNEEHIQWNRRQFLMTGGLAGLGTVLLGGLPISASMAASGLSAAMNPGDENILVLVKMFGGNDGLNMIVPHSTAAGKDEYLQLRKTIGLQYGTDYNDKMLLSGFGQTDFAMPQTMEPLMPLWNEGKMAVLQNVGYADQNYSHFSSIELWSSAADNTFDPRVNSGVMGRYLDQDFPSFRETPPIVPPALRIGYSSDKIFTGPGNQQLELVFNDPNEFYRLAQYGKLYNTDGYGDCPQGEERAFLRQLTNNSLRYSQSVTTAYNKASNKIAFPTNTTSRIAEQLAIVSRLIKGRLGTRIYLVNVDGFDTHSNQKDYHKNLLGHVASSIKAFYDDLKKDNAQSNVCLMTYSEFGRTIKENGSQGTDHGNISPMMMFGDGVQGGFKGNPINLFDPILKNDTVVYFETQKCIDYRSMYATILKDWMCLDNELVDYSMGSTYPGLPLFNSPCGSNKGSNLNSILIGHNPNPLQSRIIDIKFTALISSEMILSIKSINGKTIATLLDKFIPKGSYTIPFDPVTWNVPPGEYIYQLNAAGKTFMRRFNII</sequence>
<feature type="region of interest" description="Disordered" evidence="1">
    <location>
        <begin position="1"/>
        <end position="20"/>
    </location>
</feature>
<gene>
    <name evidence="3" type="ORF">IPO85_16940</name>
</gene>
<dbReference type="AlphaFoldDB" id="A0A9D7SCK6"/>
<proteinExistence type="predicted"/>
<feature type="compositionally biased region" description="Basic and acidic residues" evidence="1">
    <location>
        <begin position="1"/>
        <end position="10"/>
    </location>
</feature>
<evidence type="ECO:0000313" key="4">
    <source>
        <dbReference type="Proteomes" id="UP000808349"/>
    </source>
</evidence>
<keyword evidence="2" id="KW-1133">Transmembrane helix</keyword>
<comment type="caution">
    <text evidence="3">The sequence shown here is derived from an EMBL/GenBank/DDBJ whole genome shotgun (WGS) entry which is preliminary data.</text>
</comment>